<comment type="similarity">
    <text evidence="7">Belongs to the RNR ribonuclease family. RNase R subfamily.</text>
</comment>
<dbReference type="PROSITE" id="PS50126">
    <property type="entry name" value="S1"/>
    <property type="match status" value="1"/>
</dbReference>
<dbReference type="InterPro" id="IPR040476">
    <property type="entry name" value="CSD2"/>
</dbReference>
<evidence type="ECO:0000256" key="8">
    <source>
        <dbReference type="SAM" id="MobiDB-lite"/>
    </source>
</evidence>
<dbReference type="HAMAP" id="MF_01895">
    <property type="entry name" value="RNase_R"/>
    <property type="match status" value="1"/>
</dbReference>
<comment type="function">
    <text evidence="7">3'-5' exoribonuclease that releases 5'-nucleoside monophosphates and is involved in maturation of structured RNAs.</text>
</comment>
<feature type="compositionally biased region" description="Low complexity" evidence="8">
    <location>
        <begin position="17"/>
        <end position="31"/>
    </location>
</feature>
<dbReference type="SMART" id="SM00316">
    <property type="entry name" value="S1"/>
    <property type="match status" value="1"/>
</dbReference>
<dbReference type="PANTHER" id="PTHR23355">
    <property type="entry name" value="RIBONUCLEASE"/>
    <property type="match status" value="1"/>
</dbReference>
<feature type="region of interest" description="Disordered" evidence="8">
    <location>
        <begin position="1"/>
        <end position="33"/>
    </location>
</feature>
<dbReference type="GO" id="GO:0003723">
    <property type="term" value="F:RNA binding"/>
    <property type="evidence" value="ECO:0007669"/>
    <property type="project" value="UniProtKB-UniRule"/>
</dbReference>
<dbReference type="Pfam" id="PF17876">
    <property type="entry name" value="CSD2"/>
    <property type="match status" value="1"/>
</dbReference>
<dbReference type="InterPro" id="IPR011805">
    <property type="entry name" value="RNase_R"/>
</dbReference>
<organism evidence="10 11">
    <name type="scientific">Muricoccus nepalensis</name>
    <dbReference type="NCBI Taxonomy" id="1854500"/>
    <lineage>
        <taxon>Bacteria</taxon>
        <taxon>Pseudomonadati</taxon>
        <taxon>Pseudomonadota</taxon>
        <taxon>Alphaproteobacteria</taxon>
        <taxon>Acetobacterales</taxon>
        <taxon>Roseomonadaceae</taxon>
        <taxon>Muricoccus</taxon>
    </lineage>
</organism>
<dbReference type="Gene3D" id="2.40.50.140">
    <property type="entry name" value="Nucleic acid-binding proteins"/>
    <property type="match status" value="1"/>
</dbReference>
<dbReference type="PROSITE" id="PS01175">
    <property type="entry name" value="RIBONUCLEASE_II"/>
    <property type="match status" value="1"/>
</dbReference>
<evidence type="ECO:0000256" key="2">
    <source>
        <dbReference type="ARBA" id="ARBA00022490"/>
    </source>
</evidence>
<dbReference type="Pfam" id="PF00575">
    <property type="entry name" value="S1"/>
    <property type="match status" value="1"/>
</dbReference>
<evidence type="ECO:0000256" key="5">
    <source>
        <dbReference type="ARBA" id="ARBA00022839"/>
    </source>
</evidence>
<gene>
    <name evidence="7 10" type="primary">rnr</name>
    <name evidence="10" type="ORF">EAH89_06060</name>
</gene>
<feature type="compositionally biased region" description="Low complexity" evidence="8">
    <location>
        <begin position="732"/>
        <end position="755"/>
    </location>
</feature>
<dbReference type="InterPro" id="IPR001900">
    <property type="entry name" value="RNase_II/R"/>
</dbReference>
<dbReference type="EMBL" id="RCZP01000003">
    <property type="protein sequence ID" value="TPG59782.1"/>
    <property type="molecule type" value="Genomic_DNA"/>
</dbReference>
<dbReference type="InterPro" id="IPR012340">
    <property type="entry name" value="NA-bd_OB-fold"/>
</dbReference>
<dbReference type="NCBIfam" id="TIGR02063">
    <property type="entry name" value="RNase_R"/>
    <property type="match status" value="1"/>
</dbReference>
<feature type="region of interest" description="Disordered" evidence="8">
    <location>
        <begin position="728"/>
        <end position="776"/>
    </location>
</feature>
<dbReference type="EC" id="3.1.13.1" evidence="7"/>
<sequence length="776" mass="84396">MPRPRPRRRRPRRARAEVAAPPERPAVEGAPNPLPTREALLAFLRAAPGRVGKTEISRHFGLTSDQRPALRALMAELRDEGSAAAVGRRTLRHSATLPDMAALEVTGTDPDGDPIARPITWEGSEKPVVYMRPERTGQPALAPGDRVLARITRIGGNKYEGRTFKRIGTGSPSRVLGVYSKGLVEPVDRRSRASWVIPAGEANGAEEGELVQAEPLPGAGRERLMGPRAARIVERLGRMDDARAVSRLCIAAHEIPDEFPGEVTQAAARAAAIPLGARDDLRDVPLVTIDGEDARDYDDAVFAEPEGDGWRVLVAIADVAHYVRPNAPLDREARHRGNSVYFPDHVVPMLPEALSNGWCSLKPGEDRGCLYVEMRFDGAGTKTGHRFGRALMRSAARLTYETVQAARDAGEDAGLAEGQVARLYGAFGALLAARLRRGTLDLDLPERRVVLDAAGKVLSIAPRPRLDSHRLIEEFMVAANVCAAEELERLHLPCMYRVHDRPSDEKMENLRGFLSGLGISLPASNVVRPRDFAGVLEAVKDRPESRLVSETILRGQSQAEYAPENIGHFGLALPRYAHFTSPIRRYADLLVHRALIRGLGLGEDGMTDGEVAVLAETGEHITKTERRAALAERDAVDRYLAAYMADHVGATFPARVSGVTRFGLFVTLEENGANGIVPMAALPDDQWFHEEAAMRLIGRRTGLTFTLGQEVEVRLAEAVPRTGSLSFQLLQGDPRSGAAPRPGGSPPRAGGTPPRGRQKITARKPKGGRDAPKRPR</sequence>
<comment type="caution">
    <text evidence="10">The sequence shown here is derived from an EMBL/GenBank/DDBJ whole genome shotgun (WGS) entry which is preliminary data.</text>
</comment>
<comment type="subcellular location">
    <subcellularLocation>
        <location evidence="7">Cytoplasm</location>
    </subcellularLocation>
</comment>
<dbReference type="GO" id="GO:0006402">
    <property type="term" value="P:mRNA catabolic process"/>
    <property type="evidence" value="ECO:0007669"/>
    <property type="project" value="TreeGrafter"/>
</dbReference>
<evidence type="ECO:0000256" key="1">
    <source>
        <dbReference type="ARBA" id="ARBA00001849"/>
    </source>
</evidence>
<keyword evidence="3 7" id="KW-0540">Nuclease</keyword>
<dbReference type="InterPro" id="IPR022966">
    <property type="entry name" value="RNase_II/R_CS"/>
</dbReference>
<dbReference type="AlphaFoldDB" id="A0A502GDR2"/>
<reference evidence="10 11" key="1">
    <citation type="journal article" date="2019" name="Environ. Microbiol.">
        <title>Species interactions and distinct microbial communities in high Arctic permafrost affected cryosols are associated with the CH4 and CO2 gas fluxes.</title>
        <authorList>
            <person name="Altshuler I."/>
            <person name="Hamel J."/>
            <person name="Turney S."/>
            <person name="Magnuson E."/>
            <person name="Levesque R."/>
            <person name="Greer C."/>
            <person name="Whyte L.G."/>
        </authorList>
    </citation>
    <scope>NUCLEOTIDE SEQUENCE [LARGE SCALE GENOMIC DNA]</scope>
    <source>
        <strain evidence="10 11">S9.3B</strain>
    </source>
</reference>
<feature type="domain" description="S1 motif" evidence="9">
    <location>
        <begin position="649"/>
        <end position="730"/>
    </location>
</feature>
<keyword evidence="5 7" id="KW-0269">Exonuclease</keyword>
<dbReference type="SUPFAM" id="SSF50249">
    <property type="entry name" value="Nucleic acid-binding proteins"/>
    <property type="match status" value="2"/>
</dbReference>
<keyword evidence="6 7" id="KW-0694">RNA-binding</keyword>
<evidence type="ECO:0000259" key="9">
    <source>
        <dbReference type="PROSITE" id="PS50126"/>
    </source>
</evidence>
<feature type="compositionally biased region" description="Basic and acidic residues" evidence="8">
    <location>
        <begin position="767"/>
        <end position="776"/>
    </location>
</feature>
<keyword evidence="11" id="KW-1185">Reference proteome</keyword>
<dbReference type="InterPro" id="IPR050180">
    <property type="entry name" value="RNR_Ribonuclease"/>
</dbReference>
<dbReference type="CDD" id="cd04471">
    <property type="entry name" value="S1_RNase_R"/>
    <property type="match status" value="1"/>
</dbReference>
<dbReference type="InterPro" id="IPR004476">
    <property type="entry name" value="RNase_II/RNase_R"/>
</dbReference>
<proteinExistence type="inferred from homology"/>
<evidence type="ECO:0000256" key="7">
    <source>
        <dbReference type="HAMAP-Rule" id="MF_01895"/>
    </source>
</evidence>
<protein>
    <recommendedName>
        <fullName evidence="7">Ribonuclease R</fullName>
        <shortName evidence="7">RNase R</shortName>
        <ecNumber evidence="7">3.1.13.1</ecNumber>
    </recommendedName>
</protein>
<name>A0A502GDR2_9PROT</name>
<dbReference type="OrthoDB" id="9764149at2"/>
<dbReference type="Pfam" id="PF00773">
    <property type="entry name" value="RNB"/>
    <property type="match status" value="1"/>
</dbReference>
<evidence type="ECO:0000313" key="11">
    <source>
        <dbReference type="Proteomes" id="UP000317078"/>
    </source>
</evidence>
<dbReference type="NCBIfam" id="TIGR00358">
    <property type="entry name" value="3_prime_RNase"/>
    <property type="match status" value="1"/>
</dbReference>
<keyword evidence="4 7" id="KW-0378">Hydrolase</keyword>
<evidence type="ECO:0000256" key="4">
    <source>
        <dbReference type="ARBA" id="ARBA00022801"/>
    </source>
</evidence>
<feature type="compositionally biased region" description="Basic residues" evidence="8">
    <location>
        <begin position="1"/>
        <end position="13"/>
    </location>
</feature>
<evidence type="ECO:0000313" key="10">
    <source>
        <dbReference type="EMBL" id="TPG59782.1"/>
    </source>
</evidence>
<accession>A0A502GDR2</accession>
<keyword evidence="2 7" id="KW-0963">Cytoplasm</keyword>
<evidence type="ECO:0000256" key="3">
    <source>
        <dbReference type="ARBA" id="ARBA00022722"/>
    </source>
</evidence>
<dbReference type="Proteomes" id="UP000317078">
    <property type="component" value="Unassembled WGS sequence"/>
</dbReference>
<dbReference type="GO" id="GO:0008859">
    <property type="term" value="F:exoribonuclease II activity"/>
    <property type="evidence" value="ECO:0007669"/>
    <property type="project" value="UniProtKB-UniRule"/>
</dbReference>
<dbReference type="SMART" id="SM00955">
    <property type="entry name" value="RNB"/>
    <property type="match status" value="1"/>
</dbReference>
<dbReference type="InterPro" id="IPR003029">
    <property type="entry name" value="S1_domain"/>
</dbReference>
<dbReference type="PANTHER" id="PTHR23355:SF9">
    <property type="entry name" value="DIS3-LIKE EXONUCLEASE 2"/>
    <property type="match status" value="1"/>
</dbReference>
<evidence type="ECO:0000256" key="6">
    <source>
        <dbReference type="ARBA" id="ARBA00022884"/>
    </source>
</evidence>
<dbReference type="GO" id="GO:0005829">
    <property type="term" value="C:cytosol"/>
    <property type="evidence" value="ECO:0007669"/>
    <property type="project" value="TreeGrafter"/>
</dbReference>
<feature type="compositionally biased region" description="Basic residues" evidence="8">
    <location>
        <begin position="756"/>
        <end position="766"/>
    </location>
</feature>
<comment type="catalytic activity">
    <reaction evidence="1 7">
        <text>Exonucleolytic cleavage in the 3'- to 5'-direction to yield nucleoside 5'-phosphates.</text>
        <dbReference type="EC" id="3.1.13.1"/>
    </reaction>
</comment>